<sequence>MTFKNALKFGIIMSLVMCTAFYIIPPPEHILGKIVYSLITTCIGLLLAYFILGKENMKRR</sequence>
<organism evidence="2 3">
    <name type="scientific">Staphylococcus xylosus</name>
    <dbReference type="NCBI Taxonomy" id="1288"/>
    <lineage>
        <taxon>Bacteria</taxon>
        <taxon>Bacillati</taxon>
        <taxon>Bacillota</taxon>
        <taxon>Bacilli</taxon>
        <taxon>Bacillales</taxon>
        <taxon>Staphylococcaceae</taxon>
        <taxon>Staphylococcus</taxon>
    </lineage>
</organism>
<evidence type="ECO:0008006" key="4">
    <source>
        <dbReference type="Google" id="ProtNLM"/>
    </source>
</evidence>
<comment type="caution">
    <text evidence="2">The sequence shown here is derived from an EMBL/GenBank/DDBJ whole genome shotgun (WGS) entry which is preliminary data.</text>
</comment>
<name>A0A418IK62_STAXY</name>
<accession>A0A418IK62</accession>
<evidence type="ECO:0000256" key="1">
    <source>
        <dbReference type="SAM" id="Phobius"/>
    </source>
</evidence>
<evidence type="ECO:0000313" key="3">
    <source>
        <dbReference type="Proteomes" id="UP000285567"/>
    </source>
</evidence>
<keyword evidence="1" id="KW-0812">Transmembrane</keyword>
<keyword evidence="1" id="KW-1133">Transmembrane helix</keyword>
<feature type="transmembrane region" description="Helical" evidence="1">
    <location>
        <begin position="7"/>
        <end position="24"/>
    </location>
</feature>
<dbReference type="Proteomes" id="UP000285567">
    <property type="component" value="Unassembled WGS sequence"/>
</dbReference>
<evidence type="ECO:0000313" key="2">
    <source>
        <dbReference type="EMBL" id="RIN07515.1"/>
    </source>
</evidence>
<keyword evidence="1" id="KW-0472">Membrane</keyword>
<keyword evidence="3" id="KW-1185">Reference proteome</keyword>
<protein>
    <recommendedName>
        <fullName evidence="4">Group-specific protein</fullName>
    </recommendedName>
</protein>
<gene>
    <name evidence="2" type="ORF">BU097_13425</name>
</gene>
<dbReference type="EMBL" id="QXUL01000100">
    <property type="protein sequence ID" value="RIN07515.1"/>
    <property type="molecule type" value="Genomic_DNA"/>
</dbReference>
<dbReference type="OrthoDB" id="2400978at2"/>
<reference evidence="2 3" key="1">
    <citation type="journal article" date="2016" name="Front. Microbiol.">
        <title>Comprehensive Phylogenetic Analysis of Bovine Non-aureus Staphylococci Species Based on Whole-Genome Sequencing.</title>
        <authorList>
            <person name="Naushad S."/>
            <person name="Barkema H.W."/>
            <person name="Luby C."/>
            <person name="Condas L.A."/>
            <person name="Nobrega D.B."/>
            <person name="Carson D.A."/>
            <person name="De Buck J."/>
        </authorList>
    </citation>
    <scope>NUCLEOTIDE SEQUENCE [LARGE SCALE GENOMIC DNA]</scope>
    <source>
        <strain evidence="2 3">SNUC 102</strain>
    </source>
</reference>
<feature type="transmembrane region" description="Helical" evidence="1">
    <location>
        <begin position="30"/>
        <end position="52"/>
    </location>
</feature>
<dbReference type="AlphaFoldDB" id="A0A418IK62"/>
<dbReference type="RefSeq" id="WP_017724462.1">
    <property type="nucleotide sequence ID" value="NZ_CABIWF010000001.1"/>
</dbReference>
<proteinExistence type="predicted"/>